<dbReference type="KEGG" id="bdw:94335776"/>
<dbReference type="EMBL" id="JALLKP010000001">
    <property type="protein sequence ID" value="KAK2198463.1"/>
    <property type="molecule type" value="Genomic_DNA"/>
</dbReference>
<accession>A0AAD9PPP6</accession>
<evidence type="ECO:0000313" key="2">
    <source>
        <dbReference type="Proteomes" id="UP001214638"/>
    </source>
</evidence>
<evidence type="ECO:0008006" key="3">
    <source>
        <dbReference type="Google" id="ProtNLM"/>
    </source>
</evidence>
<dbReference type="RefSeq" id="XP_067805305.1">
    <property type="nucleotide sequence ID" value="XM_067946514.1"/>
</dbReference>
<evidence type="ECO:0000313" key="1">
    <source>
        <dbReference type="EMBL" id="KAK2198463.1"/>
    </source>
</evidence>
<reference evidence="1" key="1">
    <citation type="journal article" date="2023" name="Nat. Microbiol.">
        <title>Babesia duncani multi-omics identifies virulence factors and drug targets.</title>
        <authorList>
            <person name="Singh P."/>
            <person name="Lonardi S."/>
            <person name="Liang Q."/>
            <person name="Vydyam P."/>
            <person name="Khabirova E."/>
            <person name="Fang T."/>
            <person name="Gihaz S."/>
            <person name="Thekkiniath J."/>
            <person name="Munshi M."/>
            <person name="Abel S."/>
            <person name="Ciampossin L."/>
            <person name="Batugedara G."/>
            <person name="Gupta M."/>
            <person name="Lu X.M."/>
            <person name="Lenz T."/>
            <person name="Chakravarty S."/>
            <person name="Cornillot E."/>
            <person name="Hu Y."/>
            <person name="Ma W."/>
            <person name="Gonzalez L.M."/>
            <person name="Sanchez S."/>
            <person name="Estrada K."/>
            <person name="Sanchez-Flores A."/>
            <person name="Montero E."/>
            <person name="Harb O.S."/>
            <person name="Le Roch K.G."/>
            <person name="Mamoun C.B."/>
        </authorList>
    </citation>
    <scope>NUCLEOTIDE SEQUENCE</scope>
    <source>
        <strain evidence="1">WA1</strain>
    </source>
</reference>
<keyword evidence="2" id="KW-1185">Reference proteome</keyword>
<sequence length="2294" mass="259880">MTTLKAQLSALRGVRNKHTEAFLREYKANLQWNKLQTWESWNYVKNLDEDFIACEPLFRSCWQNGIPDNLNLNPLSTDSSPAYEDKEIEFLTMEQLKELDNTMELFMDLSIPYLLQSQVQILIDYLIYRFELLDRYAELVLINSIVYHATPYFGKVIKLMKLDQNSDCNVYKSKDIDAQNGISRALFIKLTIKAFGLYKRIFETLHRLVIKRNREDKNTQYIALFNVINIAYIEECRNSFEDADVTFIINNYVNALKHPQQVRYYNAQVISLCLLASKIDLTVPVQSTVISVTLHSVLENILASSQLTFKLRSTFRDSMMVVLLILQNQKVRLGHLPNDTVGLFFNVMAKYPGLATFIQVETKNTVPNYIRFCKLIFTSFIRYVKTIASENVNEDKVKELVKVFISFFSSLKKSSHYMRYILLSLIDELHIISNTSRTYDEQLFKIDPSTNLGVVNSKHSLSCLIFKHVLLTLQKMHPVLLNDTLTRHVFNTQGPIGSVDVFAFICFCLADGCPNRFLVNLHRYLNRCIEHEIPSNVEASNLGDFIGLYLEPLLNPQLRSQLYHVLVKALVDAGEMERGGNSHVLVSEFFKESLKDPTLANQMYANKALWKSISKDVACRLICDHIGNLLHTIDMPNIKLGVVSDPRGMQVDSDPFLVTCVKTITGCKQLENALVLYCDLYESADPETRQYMSHIGYHFMAMLASTREIDTNIVLGEVFDRCFKVLNCEKHQGTGEKFTRARALIDIFLRILDTNEVTDEHIPTEQSNGISSDTQGTIPRDTIWWNGFLLCHVLYGLCDLFCKDKNEHAYNIGILLSSLAVRNYKNKVMLPQFDGVLKYLPCFMEAMTRTREMRGTHANHIFVLEHLHVIFQNEQLLKNFKNGLKDSSAFWLPYCFEICRIYKEFLSGHISNSNALAILTDSEISTTKTSDIIVFDPNAASCLIDNVFNNVSVGGGSVNPIDTNFNATGTTADAVNNTDTIPLLVLDSDISRMFNNAMDSLGSVFVILGPLGKLNLIDLLLHLVEFITSDIPNVRKKSLGSLLNAFDFIEKSGIDGFKLDTQCCLDCINHFDGVITTNSFENSNTCLEYISKRILKKKLSDVSNLFTACICENVNLGWLLLLYALANGSRILLTPRLFDIFTSNIHDETNAPNYQILGKLAMHLIQLLIRNTNQEHLNGIVDLLTIVMATILKADISFKQVFEEYKHDPIIKLIGLLVHFGNVSTEKEGSQHLFKGIKNCTMTMLYTLRKGQFWLFDDAAKFAIVDAITQLNEHLDGTRRFIVSTWIFAVTKDTQKHSAEFTKQVYTRCYKRPMYETIVSTIVSGIDSLKTLEKIYEATISSKLAPELIVNLSYLIMSKLIIGTSMAIKNVQQFVSSATQGLVGFACAHLEPRVEVTVAQYFNVLYQTMERLSGENTLSPELGIQAFDCLVQFLKSTCAQSFDRAMDYMVPLLKNLILSSRRTNPEFPLTTILDIYSCDDFNSKYCIGIKRTLRQLTGHAELHDEWLAACILKCTEYITDSKLLKDTCLDLTLQSQNTVRVATILLWFLVEMTNSRVMSLLGKTHTSYSNHSITNDGSLIEAISDIIDMDPSVFTLNISNDAFHNQKSVDFKAFQLLSNFMQSVVCLQIALKTSNDGINSRKKQKIANGLVRCDISLGGGVNKLASRVYSLNSPLHNHRLAIGILELLKENDLDDLEPLYVQAILEHAHVTPNSFKGVYKIKNRFSTELSQITGQLYELLYGYISSDATVSNLYKCQTSIWSFMLKDDSSATGAVDHCCSAIIKSLNLEWKVPTERVYRDVTYSIILLNTIATRHMSLVKENALVEICEAMRLNMERFVKADSARSIQEVSLFGCLILFCNSNSVSRNLLCATVNMIIAAQVPLNGPAFTCVLKNISKMDPVTKRYKEISNEMTSFNVQRLIDFMVNQKAESFFSSNITLDMLTLLALHSMNSANVKILIKVFHKYVSQGLEIDGLVRFLKMFAINMTLSQIKEKHLESIRTIYFLALGYVNKLDFNLVELDFAYNKVSSATFATLTPETSLEIYEDALVSFGIQYFSKLTFEQVTQVMTEHLGLVHSYSGQEWLVESHVALHVYIATLVEYGELGATRYLTSRNYQDICQILERTVDHLLNGTSGGRSADFIHVGSLALESIRQCAKTWTSTVDSIPDMCMNTWLSILQRCMLLFTLELDALLECWRGALERVFVELVLASTQNDDCIIKVESSLSQNVINATVTVKVATLQILVTLWNECTIHMSATVRNIMPVIGELVDDDSDTVQRLALELEDIIQTRLN</sequence>
<organism evidence="1 2">
    <name type="scientific">Babesia duncani</name>
    <dbReference type="NCBI Taxonomy" id="323732"/>
    <lineage>
        <taxon>Eukaryota</taxon>
        <taxon>Sar</taxon>
        <taxon>Alveolata</taxon>
        <taxon>Apicomplexa</taxon>
        <taxon>Aconoidasida</taxon>
        <taxon>Piroplasmida</taxon>
        <taxon>Babesiidae</taxon>
        <taxon>Babesia</taxon>
    </lineage>
</organism>
<gene>
    <name evidence="1" type="ORF">BdWA1_001478</name>
</gene>
<dbReference type="GeneID" id="94335776"/>
<comment type="caution">
    <text evidence="1">The sequence shown here is derived from an EMBL/GenBank/DDBJ whole genome shotgun (WGS) entry which is preliminary data.</text>
</comment>
<protein>
    <recommendedName>
        <fullName evidence="3">HEAT repeat-containing protein 1</fullName>
    </recommendedName>
</protein>
<dbReference type="Proteomes" id="UP001214638">
    <property type="component" value="Unassembled WGS sequence"/>
</dbReference>
<name>A0AAD9PPP6_9APIC</name>
<proteinExistence type="predicted"/>